<accession>A0A1M6PU81</accession>
<dbReference type="Proteomes" id="UP000183947">
    <property type="component" value="Unassembled WGS sequence"/>
</dbReference>
<sequence>MNVLSKMLRLQDGGLLLPASADTTLTPNVYTGRPFLRKVNAQLQPVWSYVYRGGLPRQYFQFIRMLELQDGSVLALAAEELPRPPVATYQLHHISASGRLLRLYPITTALCDAFQLATLIADPGGRAVYVAGGCQSPGNTGAYAARIDLSPSLPLLLAATPAQLTAAAPLTFELFPNPASTTATVRYQLPAGTAAALHLTDATGRLVRRLTLRGGSSGGEVVVPLAGLAPGLYAATLLTPDGRPLATRRLAVVAE</sequence>
<proteinExistence type="predicted"/>
<protein>
    <submittedName>
        <fullName evidence="1">Por secretion system C-terminal sorting domain-containing protein</fullName>
    </submittedName>
</protein>
<evidence type="ECO:0000313" key="2">
    <source>
        <dbReference type="Proteomes" id="UP000183947"/>
    </source>
</evidence>
<name>A0A1M6PU81_9BACT</name>
<dbReference type="AlphaFoldDB" id="A0A1M6PU81"/>
<gene>
    <name evidence="1" type="ORF">SAMN02746009_00346</name>
</gene>
<organism evidence="1 2">
    <name type="scientific">Hymenobacter psychrotolerans DSM 18569</name>
    <dbReference type="NCBI Taxonomy" id="1121959"/>
    <lineage>
        <taxon>Bacteria</taxon>
        <taxon>Pseudomonadati</taxon>
        <taxon>Bacteroidota</taxon>
        <taxon>Cytophagia</taxon>
        <taxon>Cytophagales</taxon>
        <taxon>Hymenobacteraceae</taxon>
        <taxon>Hymenobacter</taxon>
    </lineage>
</organism>
<keyword evidence="2" id="KW-1185">Reference proteome</keyword>
<dbReference type="RefSeq" id="WP_073280958.1">
    <property type="nucleotide sequence ID" value="NZ_FRAS01000001.1"/>
</dbReference>
<dbReference type="EMBL" id="FRAS01000001">
    <property type="protein sequence ID" value="SHK11495.1"/>
    <property type="molecule type" value="Genomic_DNA"/>
</dbReference>
<evidence type="ECO:0000313" key="1">
    <source>
        <dbReference type="EMBL" id="SHK11495.1"/>
    </source>
</evidence>
<reference evidence="2" key="1">
    <citation type="submission" date="2016-11" db="EMBL/GenBank/DDBJ databases">
        <authorList>
            <person name="Varghese N."/>
            <person name="Submissions S."/>
        </authorList>
    </citation>
    <scope>NUCLEOTIDE SEQUENCE [LARGE SCALE GENOMIC DNA]</scope>
    <source>
        <strain evidence="2">DSM 18569</strain>
    </source>
</reference>